<dbReference type="InParanoid" id="J9DL50"/>
<gene>
    <name evidence="1" type="ORF">EDEG_03479</name>
</gene>
<evidence type="ECO:0000313" key="2">
    <source>
        <dbReference type="Proteomes" id="UP000003163"/>
    </source>
</evidence>
<protein>
    <submittedName>
        <fullName evidence="1">Uncharacterized protein</fullName>
    </submittedName>
</protein>
<sequence>MIESKDSEKAMVVFKIINVVKQLILNQLLVLLSAGKNEQDEPTTKEQYKNDKLVKTSSKELSLVNKDQKFELKTTEQFSEEILESLEPNVYENTKISKTKDKSEISIKWF</sequence>
<keyword evidence="2" id="KW-1185">Reference proteome</keyword>
<proteinExistence type="predicted"/>
<reference evidence="1 2" key="1">
    <citation type="submission" date="2011-08" db="EMBL/GenBank/DDBJ databases">
        <authorList>
            <person name="Liu Z.J."/>
            <person name="Shi F.L."/>
            <person name="Lu J.Q."/>
            <person name="Li M."/>
            <person name="Wang Z.L."/>
        </authorList>
    </citation>
    <scope>NUCLEOTIDE SEQUENCE [LARGE SCALE GENOMIC DNA]</scope>
    <source>
        <strain evidence="1 2">USNM 41457</strain>
    </source>
</reference>
<dbReference type="VEuPathDB" id="MicrosporidiaDB:EDEG_03479"/>
<accession>J9DL50</accession>
<organism evidence="1 2">
    <name type="scientific">Edhazardia aedis (strain USNM 41457)</name>
    <name type="common">Microsporidian parasite</name>
    <dbReference type="NCBI Taxonomy" id="1003232"/>
    <lineage>
        <taxon>Eukaryota</taxon>
        <taxon>Fungi</taxon>
        <taxon>Fungi incertae sedis</taxon>
        <taxon>Microsporidia</taxon>
        <taxon>Edhazardia</taxon>
    </lineage>
</organism>
<dbReference type="Proteomes" id="UP000003163">
    <property type="component" value="Unassembled WGS sequence"/>
</dbReference>
<dbReference type="EMBL" id="AFBI03000091">
    <property type="protein sequence ID" value="EJW02077.1"/>
    <property type="molecule type" value="Genomic_DNA"/>
</dbReference>
<name>J9DL50_EDHAE</name>
<reference evidence="2" key="2">
    <citation type="submission" date="2015-07" db="EMBL/GenBank/DDBJ databases">
        <title>Contrasting host-pathogen interactions and genome evolution in two generalist and specialist microsporidian pathogens of mosquitoes.</title>
        <authorList>
            <consortium name="The Broad Institute Genomics Platform"/>
            <consortium name="The Broad Institute Genome Sequencing Center for Infectious Disease"/>
            <person name="Cuomo C.A."/>
            <person name="Sanscrainte N.D."/>
            <person name="Goldberg J.M."/>
            <person name="Heiman D."/>
            <person name="Young S."/>
            <person name="Zeng Q."/>
            <person name="Becnel J.J."/>
            <person name="Birren B.W."/>
        </authorList>
    </citation>
    <scope>NUCLEOTIDE SEQUENCE [LARGE SCALE GENOMIC DNA]</scope>
    <source>
        <strain evidence="2">USNM 41457</strain>
    </source>
</reference>
<comment type="caution">
    <text evidence="1">The sequence shown here is derived from an EMBL/GenBank/DDBJ whole genome shotgun (WGS) entry which is preliminary data.</text>
</comment>
<dbReference type="HOGENOM" id="CLU_2171026_0_0_1"/>
<evidence type="ECO:0000313" key="1">
    <source>
        <dbReference type="EMBL" id="EJW02077.1"/>
    </source>
</evidence>
<dbReference type="AlphaFoldDB" id="J9DL50"/>